<dbReference type="SUPFAM" id="SSF48576">
    <property type="entry name" value="Terpenoid synthases"/>
    <property type="match status" value="1"/>
</dbReference>
<name>A0A6N2SDL3_9FIRM</name>
<dbReference type="SFLD" id="SFLDG01017">
    <property type="entry name" value="Polyprenyl_Transferase_Like"/>
    <property type="match status" value="1"/>
</dbReference>
<dbReference type="AlphaFoldDB" id="A0A6N2SDL3"/>
<reference evidence="13" key="1">
    <citation type="submission" date="2019-11" db="EMBL/GenBank/DDBJ databases">
        <authorList>
            <person name="Feng L."/>
        </authorList>
    </citation>
    <scope>NUCLEOTIDE SEQUENCE</scope>
    <source>
        <strain evidence="13">AundefinedLFYP135</strain>
    </source>
</reference>
<evidence type="ECO:0000256" key="11">
    <source>
        <dbReference type="ARBA" id="ARBA00049399"/>
    </source>
</evidence>
<accession>A0A6N2SDL3</accession>
<comment type="catalytic activity">
    <reaction evidence="11">
        <text>isopentenyl diphosphate + (2E)-geranyl diphosphate = (2E,6E)-farnesyl diphosphate + diphosphate</text>
        <dbReference type="Rhea" id="RHEA:19361"/>
        <dbReference type="ChEBI" id="CHEBI:33019"/>
        <dbReference type="ChEBI" id="CHEBI:58057"/>
        <dbReference type="ChEBI" id="CHEBI:128769"/>
        <dbReference type="ChEBI" id="CHEBI:175763"/>
        <dbReference type="EC" id="2.5.1.10"/>
    </reaction>
</comment>
<evidence type="ECO:0000256" key="6">
    <source>
        <dbReference type="ARBA" id="ARBA00022723"/>
    </source>
</evidence>
<dbReference type="InterPro" id="IPR033749">
    <property type="entry name" value="Polyprenyl_synt_CS"/>
</dbReference>
<dbReference type="InterPro" id="IPR053378">
    <property type="entry name" value="Prenyl_diphosphate_synthase"/>
</dbReference>
<dbReference type="CDD" id="cd00685">
    <property type="entry name" value="Trans_IPPS_HT"/>
    <property type="match status" value="1"/>
</dbReference>
<evidence type="ECO:0000256" key="9">
    <source>
        <dbReference type="ARBA" id="ARBA00032380"/>
    </source>
</evidence>
<evidence type="ECO:0000256" key="1">
    <source>
        <dbReference type="ARBA" id="ARBA00001946"/>
    </source>
</evidence>
<dbReference type="SFLD" id="SFLDS00005">
    <property type="entry name" value="Isoprenoid_Synthase_Type_I"/>
    <property type="match status" value="1"/>
</dbReference>
<dbReference type="GO" id="GO:0016114">
    <property type="term" value="P:terpenoid biosynthetic process"/>
    <property type="evidence" value="ECO:0007669"/>
    <property type="project" value="UniProtKB-ARBA"/>
</dbReference>
<dbReference type="Gene3D" id="1.10.600.10">
    <property type="entry name" value="Farnesyl Diphosphate Synthase"/>
    <property type="match status" value="1"/>
</dbReference>
<keyword evidence="6" id="KW-0479">Metal-binding</keyword>
<dbReference type="FunFam" id="1.10.600.10:FF:000001">
    <property type="entry name" value="Geranylgeranyl diphosphate synthase"/>
    <property type="match status" value="1"/>
</dbReference>
<keyword evidence="5 12" id="KW-0808">Transferase</keyword>
<evidence type="ECO:0000256" key="2">
    <source>
        <dbReference type="ARBA" id="ARBA00006706"/>
    </source>
</evidence>
<gene>
    <name evidence="13" type="ORF">AULFYP135_00811</name>
</gene>
<dbReference type="PROSITE" id="PS00444">
    <property type="entry name" value="POLYPRENYL_SYNTHASE_2"/>
    <property type="match status" value="1"/>
</dbReference>
<dbReference type="PROSITE" id="PS00723">
    <property type="entry name" value="POLYPRENYL_SYNTHASE_1"/>
    <property type="match status" value="1"/>
</dbReference>
<protein>
    <recommendedName>
        <fullName evidence="4">Farnesyl diphosphate synthase</fullName>
        <ecNumber evidence="3">2.5.1.10</ecNumber>
    </recommendedName>
    <alternativeName>
        <fullName evidence="10">(2E,6E)-farnesyl diphosphate synthase</fullName>
    </alternativeName>
    <alternativeName>
        <fullName evidence="9">Geranyltranstransferase</fullName>
    </alternativeName>
</protein>
<proteinExistence type="inferred from homology"/>
<comment type="cofactor">
    <cofactor evidence="1">
        <name>Mg(2+)</name>
        <dbReference type="ChEBI" id="CHEBI:18420"/>
    </cofactor>
</comment>
<dbReference type="NCBIfam" id="NF045485">
    <property type="entry name" value="FPPsyn"/>
    <property type="match status" value="1"/>
</dbReference>
<sequence length="295" mass="31823">MTRFEETKADYKRLVEGYLETSLPSADCIQHSVLDAMQYSLLAGGKRLRAILVLEFCRLCGGKPEAALPFAAALEMIHAYSLIHDDLPCMDDDDLRRGKPSCHIAYGEAIALLAGDGLLTYAFETASRPILELPPQRQLRAVQELSKAAGTYGMIGGQVVDIEHEDTSIDRETLALLHKMKTGALIRAAARLGCIAAGASPEQEEAADRYAQNLGLAFQITDDILDAVGDEALLGKPVGSDADNHKTTYVTLLGLEGAKQEALRITEAAKSALLGLDWDCGFLCSLADSLAVRQF</sequence>
<keyword evidence="8" id="KW-0414">Isoprene biosynthesis</keyword>
<dbReference type="PANTHER" id="PTHR43281">
    <property type="entry name" value="FARNESYL DIPHOSPHATE SYNTHASE"/>
    <property type="match status" value="1"/>
</dbReference>
<dbReference type="InterPro" id="IPR000092">
    <property type="entry name" value="Polyprenyl_synt"/>
</dbReference>
<evidence type="ECO:0000256" key="5">
    <source>
        <dbReference type="ARBA" id="ARBA00022679"/>
    </source>
</evidence>
<dbReference type="InterPro" id="IPR008949">
    <property type="entry name" value="Isoprenoid_synthase_dom_sf"/>
</dbReference>
<dbReference type="EMBL" id="CACRSL010000003">
    <property type="protein sequence ID" value="VYS89650.1"/>
    <property type="molecule type" value="Genomic_DNA"/>
</dbReference>
<dbReference type="PANTHER" id="PTHR43281:SF1">
    <property type="entry name" value="FARNESYL DIPHOSPHATE SYNTHASE"/>
    <property type="match status" value="1"/>
</dbReference>
<evidence type="ECO:0000256" key="12">
    <source>
        <dbReference type="RuleBase" id="RU004466"/>
    </source>
</evidence>
<evidence type="ECO:0000313" key="13">
    <source>
        <dbReference type="EMBL" id="VYS89650.1"/>
    </source>
</evidence>
<organism evidence="13">
    <name type="scientific">uncultured Anaerotruncus sp</name>
    <dbReference type="NCBI Taxonomy" id="905011"/>
    <lineage>
        <taxon>Bacteria</taxon>
        <taxon>Bacillati</taxon>
        <taxon>Bacillota</taxon>
        <taxon>Clostridia</taxon>
        <taxon>Eubacteriales</taxon>
        <taxon>Oscillospiraceae</taxon>
        <taxon>Anaerotruncus</taxon>
        <taxon>environmental samples</taxon>
    </lineage>
</organism>
<dbReference type="GO" id="GO:0046872">
    <property type="term" value="F:metal ion binding"/>
    <property type="evidence" value="ECO:0007669"/>
    <property type="project" value="UniProtKB-KW"/>
</dbReference>
<evidence type="ECO:0000256" key="10">
    <source>
        <dbReference type="ARBA" id="ARBA00032873"/>
    </source>
</evidence>
<dbReference type="GO" id="GO:0005737">
    <property type="term" value="C:cytoplasm"/>
    <property type="evidence" value="ECO:0007669"/>
    <property type="project" value="UniProtKB-ARBA"/>
</dbReference>
<evidence type="ECO:0000256" key="7">
    <source>
        <dbReference type="ARBA" id="ARBA00022842"/>
    </source>
</evidence>
<comment type="similarity">
    <text evidence="2 12">Belongs to the FPP/GGPP synthase family.</text>
</comment>
<dbReference type="Pfam" id="PF00348">
    <property type="entry name" value="polyprenyl_synt"/>
    <property type="match status" value="1"/>
</dbReference>
<evidence type="ECO:0000256" key="4">
    <source>
        <dbReference type="ARBA" id="ARBA00015100"/>
    </source>
</evidence>
<keyword evidence="7" id="KW-0460">Magnesium</keyword>
<evidence type="ECO:0000256" key="3">
    <source>
        <dbReference type="ARBA" id="ARBA00012439"/>
    </source>
</evidence>
<dbReference type="EC" id="2.5.1.10" evidence="3"/>
<evidence type="ECO:0000256" key="8">
    <source>
        <dbReference type="ARBA" id="ARBA00023229"/>
    </source>
</evidence>
<dbReference type="GO" id="GO:0004337">
    <property type="term" value="F:(2E,6E)-farnesyl diphosphate synthase activity"/>
    <property type="evidence" value="ECO:0007669"/>
    <property type="project" value="UniProtKB-EC"/>
</dbReference>